<dbReference type="SMART" id="SM00438">
    <property type="entry name" value="ZnF_NFX"/>
    <property type="match status" value="3"/>
</dbReference>
<keyword evidence="7" id="KW-0391">Immunity</keyword>
<dbReference type="InterPro" id="IPR046439">
    <property type="entry name" value="ZF_RZ_dom"/>
</dbReference>
<dbReference type="PANTHER" id="PTHR10887">
    <property type="entry name" value="DNA2/NAM7 HELICASE FAMILY"/>
    <property type="match status" value="1"/>
</dbReference>
<evidence type="ECO:0000256" key="3">
    <source>
        <dbReference type="ARBA" id="ARBA00022723"/>
    </source>
</evidence>
<keyword evidence="5 8" id="KW-0863">Zinc-finger</keyword>
<gene>
    <name evidence="12" type="ORF">EXIGLDRAFT_492302</name>
</gene>
<feature type="compositionally biased region" description="Basic and acidic residues" evidence="9">
    <location>
        <begin position="1013"/>
        <end position="1025"/>
    </location>
</feature>
<keyword evidence="4" id="KW-0677">Repeat</keyword>
<dbReference type="GO" id="GO:0002376">
    <property type="term" value="P:immune system process"/>
    <property type="evidence" value="ECO:0007669"/>
    <property type="project" value="UniProtKB-KW"/>
</dbReference>
<evidence type="ECO:0000256" key="8">
    <source>
        <dbReference type="PROSITE-ProRule" id="PRU00723"/>
    </source>
</evidence>
<comment type="subcellular location">
    <subcellularLocation>
        <location evidence="1">Cytoplasm</location>
    </subcellularLocation>
</comment>
<feature type="compositionally biased region" description="Polar residues" evidence="9">
    <location>
        <begin position="1026"/>
        <end position="1038"/>
    </location>
</feature>
<dbReference type="InterPro" id="IPR027417">
    <property type="entry name" value="P-loop_NTPase"/>
</dbReference>
<dbReference type="InterPro" id="IPR045055">
    <property type="entry name" value="DNA2/NAM7-like"/>
</dbReference>
<feature type="zinc finger region" description="C3H1-type" evidence="8">
    <location>
        <begin position="39"/>
        <end position="67"/>
    </location>
</feature>
<feature type="region of interest" description="Disordered" evidence="9">
    <location>
        <begin position="1011"/>
        <end position="1038"/>
    </location>
</feature>
<dbReference type="Pfam" id="PF13087">
    <property type="entry name" value="AAA_12"/>
    <property type="match status" value="1"/>
</dbReference>
<dbReference type="GO" id="GO:0031048">
    <property type="term" value="P:regulatory ncRNA-mediated heterochromatin formation"/>
    <property type="evidence" value="ECO:0007669"/>
    <property type="project" value="TreeGrafter"/>
</dbReference>
<feature type="domain" description="RZ-type" evidence="11">
    <location>
        <begin position="2280"/>
        <end position="2358"/>
    </location>
</feature>
<dbReference type="GO" id="GO:0004386">
    <property type="term" value="F:helicase activity"/>
    <property type="evidence" value="ECO:0007669"/>
    <property type="project" value="InterPro"/>
</dbReference>
<feature type="region of interest" description="Disordered" evidence="9">
    <location>
        <begin position="117"/>
        <end position="139"/>
    </location>
</feature>
<dbReference type="InterPro" id="IPR047187">
    <property type="entry name" value="SF1_C_Upf1"/>
</dbReference>
<dbReference type="STRING" id="1314781.A0A165JLK8"/>
<dbReference type="PROSITE" id="PS50103">
    <property type="entry name" value="ZF_C3H1"/>
    <property type="match status" value="3"/>
</dbReference>
<dbReference type="GO" id="GO:0016787">
    <property type="term" value="F:hydrolase activity"/>
    <property type="evidence" value="ECO:0007669"/>
    <property type="project" value="UniProtKB-KW"/>
</dbReference>
<dbReference type="Pfam" id="PF13086">
    <property type="entry name" value="AAA_11"/>
    <property type="match status" value="2"/>
</dbReference>
<feature type="compositionally biased region" description="Low complexity" evidence="9">
    <location>
        <begin position="117"/>
        <end position="134"/>
    </location>
</feature>
<dbReference type="InterPro" id="IPR000967">
    <property type="entry name" value="Znf_NFX1"/>
</dbReference>
<evidence type="ECO:0000313" key="13">
    <source>
        <dbReference type="Proteomes" id="UP000077266"/>
    </source>
</evidence>
<keyword evidence="3 8" id="KW-0479">Metal-binding</keyword>
<evidence type="ECO:0000256" key="6">
    <source>
        <dbReference type="ARBA" id="ARBA00022833"/>
    </source>
</evidence>
<keyword evidence="12" id="KW-0378">Hydrolase</keyword>
<keyword evidence="2" id="KW-0963">Cytoplasm</keyword>
<dbReference type="InParanoid" id="A0A165JLK8"/>
<dbReference type="PROSITE" id="PS51981">
    <property type="entry name" value="ZF_RZ"/>
    <property type="match status" value="1"/>
</dbReference>
<dbReference type="SUPFAM" id="SSF52540">
    <property type="entry name" value="P-loop containing nucleoside triphosphate hydrolases"/>
    <property type="match status" value="1"/>
</dbReference>
<dbReference type="GO" id="GO:0031380">
    <property type="term" value="C:nuclear RNA-directed RNA polymerase complex"/>
    <property type="evidence" value="ECO:0007669"/>
    <property type="project" value="TreeGrafter"/>
</dbReference>
<dbReference type="EMBL" id="KV425964">
    <property type="protein sequence ID" value="KZV95024.1"/>
    <property type="molecule type" value="Genomic_DNA"/>
</dbReference>
<feature type="domain" description="C3H1-type" evidence="10">
    <location>
        <begin position="39"/>
        <end position="67"/>
    </location>
</feature>
<dbReference type="InterPro" id="IPR000571">
    <property type="entry name" value="Znf_CCCH"/>
</dbReference>
<evidence type="ECO:0000259" key="10">
    <source>
        <dbReference type="PROSITE" id="PS50103"/>
    </source>
</evidence>
<dbReference type="GO" id="GO:0005737">
    <property type="term" value="C:cytoplasm"/>
    <property type="evidence" value="ECO:0007669"/>
    <property type="project" value="UniProtKB-SubCell"/>
</dbReference>
<evidence type="ECO:0000259" key="11">
    <source>
        <dbReference type="PROSITE" id="PS51981"/>
    </source>
</evidence>
<feature type="zinc finger region" description="C3H1-type" evidence="8">
    <location>
        <begin position="140"/>
        <end position="168"/>
    </location>
</feature>
<feature type="compositionally biased region" description="Acidic residues" evidence="9">
    <location>
        <begin position="1106"/>
        <end position="1115"/>
    </location>
</feature>
<dbReference type="Pfam" id="PF20173">
    <property type="entry name" value="ZnF_RZ-type"/>
    <property type="match status" value="1"/>
</dbReference>
<dbReference type="Proteomes" id="UP000077266">
    <property type="component" value="Unassembled WGS sequence"/>
</dbReference>
<evidence type="ECO:0000256" key="7">
    <source>
        <dbReference type="ARBA" id="ARBA00022859"/>
    </source>
</evidence>
<feature type="domain" description="C3H1-type" evidence="10">
    <location>
        <begin position="86"/>
        <end position="114"/>
    </location>
</feature>
<dbReference type="GO" id="GO:0008270">
    <property type="term" value="F:zinc ion binding"/>
    <property type="evidence" value="ECO:0007669"/>
    <property type="project" value="UniProtKB-KW"/>
</dbReference>
<reference evidence="12 13" key="1">
    <citation type="journal article" date="2016" name="Mol. Biol. Evol.">
        <title>Comparative Genomics of Early-Diverging Mushroom-Forming Fungi Provides Insights into the Origins of Lignocellulose Decay Capabilities.</title>
        <authorList>
            <person name="Nagy L.G."/>
            <person name="Riley R."/>
            <person name="Tritt A."/>
            <person name="Adam C."/>
            <person name="Daum C."/>
            <person name="Floudas D."/>
            <person name="Sun H."/>
            <person name="Yadav J.S."/>
            <person name="Pangilinan J."/>
            <person name="Larsson K.H."/>
            <person name="Matsuura K."/>
            <person name="Barry K."/>
            <person name="Labutti K."/>
            <person name="Kuo R."/>
            <person name="Ohm R.A."/>
            <person name="Bhattacharya S.S."/>
            <person name="Shirouzu T."/>
            <person name="Yoshinaga Y."/>
            <person name="Martin F.M."/>
            <person name="Grigoriev I.V."/>
            <person name="Hibbett D.S."/>
        </authorList>
    </citation>
    <scope>NUCLEOTIDE SEQUENCE [LARGE SCALE GENOMIC DNA]</scope>
    <source>
        <strain evidence="12 13">HHB12029</strain>
    </source>
</reference>
<dbReference type="Gene3D" id="3.40.50.300">
    <property type="entry name" value="P-loop containing nucleotide triphosphate hydrolases"/>
    <property type="match status" value="3"/>
</dbReference>
<dbReference type="OrthoDB" id="2423195at2759"/>
<organism evidence="12 13">
    <name type="scientific">Exidia glandulosa HHB12029</name>
    <dbReference type="NCBI Taxonomy" id="1314781"/>
    <lineage>
        <taxon>Eukaryota</taxon>
        <taxon>Fungi</taxon>
        <taxon>Dikarya</taxon>
        <taxon>Basidiomycota</taxon>
        <taxon>Agaricomycotina</taxon>
        <taxon>Agaricomycetes</taxon>
        <taxon>Auriculariales</taxon>
        <taxon>Exidiaceae</taxon>
        <taxon>Exidia</taxon>
    </lineage>
</organism>
<evidence type="ECO:0000256" key="2">
    <source>
        <dbReference type="ARBA" id="ARBA00022490"/>
    </source>
</evidence>
<keyword evidence="6 8" id="KW-0862">Zinc</keyword>
<dbReference type="InterPro" id="IPR041677">
    <property type="entry name" value="DNA2/NAM7_AAA_11"/>
</dbReference>
<accession>A0A165JLK8</accession>
<keyword evidence="13" id="KW-1185">Reference proteome</keyword>
<feature type="region of interest" description="Disordered" evidence="9">
    <location>
        <begin position="1092"/>
        <end position="1117"/>
    </location>
</feature>
<feature type="domain" description="C3H1-type" evidence="10">
    <location>
        <begin position="140"/>
        <end position="168"/>
    </location>
</feature>
<dbReference type="CDD" id="cd18808">
    <property type="entry name" value="SF1_C_Upf1"/>
    <property type="match status" value="1"/>
</dbReference>
<evidence type="ECO:0000256" key="1">
    <source>
        <dbReference type="ARBA" id="ARBA00004496"/>
    </source>
</evidence>
<evidence type="ECO:0000256" key="4">
    <source>
        <dbReference type="ARBA" id="ARBA00022737"/>
    </source>
</evidence>
<sequence length="2367" mass="262076">MLPRVDTVKVVHGPAINQYSFGLLHPTSPTVPVLTFSVAMNRTPCHFYSRPGGCRKGATCRFSHDGPGLSLFGPARSSSNPFDTSPAPPGVCRFYWTRGTCTRGTSCFFKHQAADGSPSASSAGSPTASRPSSPVAFQKPAPPGTCRFFWTTGKCNREFACTFRHESPAASADAEGSWRARATPQAPALALSIGRGVRRELAPADVQTRLLPFLKEGFTFDSAGKIYTFVHLLSCATPTNKSWTSEDGQLLLEKIASDDRIGLTLLRDILTFADIRGNEVSASAGSYLRKLSFQRGYIKALAYFSSNYVVKSALGHRVNALYGILHHNFSCVARTLRSCMEEAMARRTFDDPAQPMDEQSGHTIFTVIAVTLLEYLMRYKQAVAESSEVGDLVDDVARWAKDWMERVSQTPPTFTDTITSMSKDAVAAQLREIARRLEQIVQIVDREKRRALKAPILPLFQLGAMANEGIIAALHARYIGPGELRPEGPRHDNDFLDVNAIKIAPTHDELVCRVPPFLPANIPGAPHPHPAESMERLMDIQFRLLREELTAPLRVAVQNIFDDLGEAHRRQTQLGRILEKGGGRYRSDSVIFSVYTNAAFVDVRASRRGLAAGVRFDAPPGGARATTNDGRQKFWKASGGKRLIPGGLVALIWKSGTRTTIHLGLVSGSLDELVSSSDGERAVVRVAFFDSATHMRILEELHSGSNADDVKLIIEAPVMYESVRPFLEALRREPATVPFSRYFVHRVEDRMPALEPPVYAADPDFVFNLSSLLRSSSKLADDDLVMNAVDPVSVANARDRLHEESFLDGSQSTALVDSLVREVAMIQGPPGTGKSFIGVQLLRVLVASGVRPILLIAFTNHALDHLLEAVLDAGITGVVRLGNRDRTSDRLKQHSLDILERADDVDESRLEKAKRDAFHALKDVQQEIEDVVRKVSQHDATDDDLDEYLEQEWPDHHFSMQSPTPWVKFLFKGAVEEAEQGWRTAGKKSTSVPSLLSFWLAGGDLNFLQTHIEPSRPEHPDEPASHTETPPQPYASTSRFTNRFGILGTSAVSAAVDDEEDVPYIGPDYETYLKDAPETDNIETAWTARPPTRVNDTDVHVSTQDDSSETSESSDEAVVTSGIQRFFESFGISIPELPTSNKPLSALLELDGGLWLLSTQERNTLATFWRREAREMMHRSSIRHFDRLRAKLADSQEKYDELCEQARVRLLDDQNIIGCTTSGAAKLASLMKAISPKVVMVEEAGQVLEAHVLGSLVPSVQHVILVGDPLQLRPNLNNYGLSVESPRGADLYRFDVSAMERLSRHGLPMSRLNVQRRMRSEIADLIRVPCLYPELQDHERVSNYPDVEGVGKNVYFMTHEHKEDGGGDDSTSKHNSFEVAMIVDLVAYLIRQSPQYAKAGSIVVLCAYLGQLVRLRDAISSLFTVVIDERDQSLLEQYEADETDGEEDHTAVEMVQVSQRVLLRTVDNFQGEEADIVILSLVRNSGELADGSRTNIGFLKSINRTNVALSRARLGLYILGNSANLVSHSELWGSVVDKLNENGCIGPKFPLVCPRHPDQGVRWCGQPGDIRAVAPDGGCLYGCQERLRCGHTCPYKCHPDGHEAVVCLKPCQRMCSRQHPCDRLCSQDCASCRFPIPRVELPCGHFADGLRCAQLDALQDVYCHVLVKKQLPNCAHSAMMPCSAEAASWQCREPCGVDNPICGHLCKARCHQCRIVGEAGVETKHVQHSCGHLLFCRHPCVQPCGSSSEHNCTTDCKYPCRQTCSHATCNEPCGVPCEPCKETCSWICPHHTCPVPCGSPCARLPCDIPCQKLLKCGHPCPSLCGEPCHLQICPRCTTSADADIVDYILQRTLHEVTPSLGTLDELLITLACGHAFTVETLDGHCQLADYYKHDSRNGRWKGLAAPDADFKEPLMCPKCRAPVTSPRYGRASKRADIDVVERNIAGRMSRQVRGLNDQLSKLEISSLRDRIKGILSGLQQRGFGDATLDGKRRLVMQAKHQAYLRRVGMSLVAPATFDSALATVFPFNKAERRAWSQLAHPVLQLYANASAIVATRFAHTAAYEAAFTTLYHAELKALKRPNVRARNPEQYALTAARVKVGQPRPRTDTRFIVEAVWLSVEIRLCLASLARQWLQTVSSDHPNRVEIWSAFCAFIYASAVDDAERAARFASTAEAHRQVLRSQLYILRARFEEFNFNIAMWQRRRMSADDRCNLITRVQERRGEALRFKNDAVAAYRRTRHGHEDTQWIADNFDGAAVAILEAWEDTEKSLLSGVLYQPVTLEEKLAVARAFTQNGGVFSHVGHFYRCPNGHAYVITECGGAMESSACPECDAPIGGSNHRLDTTNSRDQEMEQLAGRFGGERSPWA</sequence>
<evidence type="ECO:0000256" key="5">
    <source>
        <dbReference type="ARBA" id="ARBA00022771"/>
    </source>
</evidence>
<name>A0A165JLK8_EXIGL</name>
<evidence type="ECO:0000313" key="12">
    <source>
        <dbReference type="EMBL" id="KZV95024.1"/>
    </source>
</evidence>
<evidence type="ECO:0000256" key="9">
    <source>
        <dbReference type="SAM" id="MobiDB-lite"/>
    </source>
</evidence>
<feature type="zinc finger region" description="C3H1-type" evidence="8">
    <location>
        <begin position="86"/>
        <end position="114"/>
    </location>
</feature>
<protein>
    <submittedName>
        <fullName evidence="12">p-loop containing nucleoside triphosphate hydrolase protein</fullName>
    </submittedName>
</protein>
<dbReference type="SMART" id="SM00356">
    <property type="entry name" value="ZnF_C3H1"/>
    <property type="match status" value="3"/>
</dbReference>
<dbReference type="InterPro" id="IPR041679">
    <property type="entry name" value="DNA2/NAM7-like_C"/>
</dbReference>
<dbReference type="PANTHER" id="PTHR10887:SF341">
    <property type="entry name" value="NFX1-TYPE ZINC FINGER-CONTAINING PROTEIN 1"/>
    <property type="match status" value="1"/>
</dbReference>
<proteinExistence type="predicted"/>
<dbReference type="Gene3D" id="4.10.1000.10">
    <property type="entry name" value="Zinc finger, CCCH-type"/>
    <property type="match status" value="1"/>
</dbReference>